<dbReference type="InterPro" id="IPR039764">
    <property type="entry name" value="HABP4/SERBP1-like"/>
</dbReference>
<dbReference type="GO" id="GO:0005634">
    <property type="term" value="C:nucleus"/>
    <property type="evidence" value="ECO:0007669"/>
    <property type="project" value="TreeGrafter"/>
</dbReference>
<dbReference type="EMBL" id="SOZI01000036">
    <property type="protein sequence ID" value="TNY21800.1"/>
    <property type="molecule type" value="Genomic_DNA"/>
</dbReference>
<dbReference type="Pfam" id="PF04774">
    <property type="entry name" value="HABP4_PAI-RBP1"/>
    <property type="match status" value="1"/>
</dbReference>
<dbReference type="Gene3D" id="6.10.140.1040">
    <property type="match status" value="1"/>
</dbReference>
<keyword evidence="4" id="KW-1185">Reference proteome</keyword>
<feature type="compositionally biased region" description="Basic and acidic residues" evidence="1">
    <location>
        <begin position="141"/>
        <end position="166"/>
    </location>
</feature>
<organism evidence="3 4">
    <name type="scientific">Rhodotorula diobovata</name>
    <dbReference type="NCBI Taxonomy" id="5288"/>
    <lineage>
        <taxon>Eukaryota</taxon>
        <taxon>Fungi</taxon>
        <taxon>Dikarya</taxon>
        <taxon>Basidiomycota</taxon>
        <taxon>Pucciniomycotina</taxon>
        <taxon>Microbotryomycetes</taxon>
        <taxon>Sporidiobolales</taxon>
        <taxon>Sporidiobolaceae</taxon>
        <taxon>Rhodotorula</taxon>
    </lineage>
</organism>
<feature type="domain" description="Hyaluronan/mRNA-binding protein" evidence="2">
    <location>
        <begin position="147"/>
        <end position="242"/>
    </location>
</feature>
<dbReference type="GO" id="GO:0005737">
    <property type="term" value="C:cytoplasm"/>
    <property type="evidence" value="ECO:0007669"/>
    <property type="project" value="TreeGrafter"/>
</dbReference>
<gene>
    <name evidence="3" type="ORF">DMC30DRAFT_415662</name>
</gene>
<dbReference type="GO" id="GO:0003723">
    <property type="term" value="F:RNA binding"/>
    <property type="evidence" value="ECO:0007669"/>
    <property type="project" value="InterPro"/>
</dbReference>
<dbReference type="PANTHER" id="PTHR12299">
    <property type="entry name" value="HYALURONIC ACID-BINDING PROTEIN 4"/>
    <property type="match status" value="1"/>
</dbReference>
<name>A0A5C5FY66_9BASI</name>
<dbReference type="PANTHER" id="PTHR12299:SF17">
    <property type="entry name" value="AT19571P-RELATED"/>
    <property type="match status" value="1"/>
</dbReference>
<dbReference type="AlphaFoldDB" id="A0A5C5FY66"/>
<feature type="compositionally biased region" description="Gly residues" evidence="1">
    <location>
        <begin position="110"/>
        <end position="136"/>
    </location>
</feature>
<dbReference type="SMART" id="SM01233">
    <property type="entry name" value="HABP4_PAI-RBP1"/>
    <property type="match status" value="1"/>
</dbReference>
<feature type="compositionally biased region" description="Basic and acidic residues" evidence="1">
    <location>
        <begin position="1"/>
        <end position="11"/>
    </location>
</feature>
<accession>A0A5C5FY66</accession>
<feature type="region of interest" description="Disordered" evidence="1">
    <location>
        <begin position="1"/>
        <end position="349"/>
    </location>
</feature>
<comment type="caution">
    <text evidence="3">The sequence shown here is derived from an EMBL/GenBank/DDBJ whole genome shotgun (WGS) entry which is preliminary data.</text>
</comment>
<dbReference type="InterPro" id="IPR006861">
    <property type="entry name" value="HABP4_PAIRBP1-bd"/>
</dbReference>
<reference evidence="3 4" key="1">
    <citation type="submission" date="2019-03" db="EMBL/GenBank/DDBJ databases">
        <title>Rhodosporidium diobovatum UCD-FST 08-225 genome sequencing, assembly, and annotation.</title>
        <authorList>
            <person name="Fakankun I.U."/>
            <person name="Fristensky B."/>
            <person name="Levin D.B."/>
        </authorList>
    </citation>
    <scope>NUCLEOTIDE SEQUENCE [LARGE SCALE GENOMIC DNA]</scope>
    <source>
        <strain evidence="3 4">UCD-FST 08-225</strain>
    </source>
</reference>
<proteinExistence type="predicted"/>
<feature type="compositionally biased region" description="Basic and acidic residues" evidence="1">
    <location>
        <begin position="225"/>
        <end position="241"/>
    </location>
</feature>
<dbReference type="Proteomes" id="UP000311382">
    <property type="component" value="Unassembled WGS sequence"/>
</dbReference>
<evidence type="ECO:0000256" key="1">
    <source>
        <dbReference type="SAM" id="MobiDB-lite"/>
    </source>
</evidence>
<evidence type="ECO:0000259" key="2">
    <source>
        <dbReference type="SMART" id="SM01233"/>
    </source>
</evidence>
<dbReference type="OrthoDB" id="5390558at2759"/>
<dbReference type="STRING" id="5288.A0A5C5FY66"/>
<feature type="compositionally biased region" description="Low complexity" evidence="1">
    <location>
        <begin position="44"/>
        <end position="69"/>
    </location>
</feature>
<sequence>MALRDSTHAESDNSDGVSAPPLRYDPPVRGVAPWVEKGDGDDFAPAAAAPAKAAPAAAAPAAAPKAQPKQQRDSAPRQQRQPRTQGDRELNAAVPAGEDAKEDRAKSFARGGGRGGRGGVGRGPGANPRGNGGTYLGGNRPRRENGGGRPFDRHSQTGRVDSEKAEAAGWGAEDGKKELEAEQLGDADAKAEKPAADGTATPVREAPIEEEDNTQTYEEYLAAQAEKKLSLSLPEARKANEGDESSLGKPLTKKSEAEEEWLFGAPKASSGKAKKQKEGKQFLEVEFTSAPRKDTRERTGPTTRGRGGARGRGEGRGRGGAARGGATRGASSRGAVPAVPDASAFPALA</sequence>
<evidence type="ECO:0000313" key="4">
    <source>
        <dbReference type="Proteomes" id="UP000311382"/>
    </source>
</evidence>
<feature type="compositionally biased region" description="Gly residues" evidence="1">
    <location>
        <begin position="318"/>
        <end position="327"/>
    </location>
</feature>
<protein>
    <recommendedName>
        <fullName evidence="2">Hyaluronan/mRNA-binding protein domain-containing protein</fullName>
    </recommendedName>
</protein>
<evidence type="ECO:0000313" key="3">
    <source>
        <dbReference type="EMBL" id="TNY21800.1"/>
    </source>
</evidence>